<dbReference type="AlphaFoldDB" id="A0A167G4D1"/>
<keyword evidence="3" id="KW-0378">Hydrolase</keyword>
<dbReference type="InterPro" id="IPR029059">
    <property type="entry name" value="AB_hydrolase_5"/>
</dbReference>
<sequence length="248" mass="27554">MHNVNKWYHIRWWKLLILVVVFIGIGMGVYLKPYAPDATALEAMKSSNGVTVIEQRQWIQFDPNNTVGPSVIFYPGGLVEPESYAPMAKELAIQGHRTYIVKMPLNLAVIGGDRADAILTAEPNETFVIGGHSLGGVMASRFAASHPDRIAGVFFLAAYPDSKGSLQEKDVPVLSLIGSDDGLVEEDTYETAKQYLPLNTEYYVIEDGNHAQFGSYGPQKGDNPAKITYEEQLQTMIERLTEWMDILE</sequence>
<dbReference type="Proteomes" id="UP000077134">
    <property type="component" value="Unassembled WGS sequence"/>
</dbReference>
<keyword evidence="1" id="KW-0472">Membrane</keyword>
<dbReference type="GO" id="GO:0016787">
    <property type="term" value="F:hydrolase activity"/>
    <property type="evidence" value="ECO:0007669"/>
    <property type="project" value="UniProtKB-KW"/>
</dbReference>
<organism evidence="3 4">
    <name type="scientific">Paenibacillus crassostreae</name>
    <dbReference type="NCBI Taxonomy" id="1763538"/>
    <lineage>
        <taxon>Bacteria</taxon>
        <taxon>Bacillati</taxon>
        <taxon>Bacillota</taxon>
        <taxon>Bacilli</taxon>
        <taxon>Bacillales</taxon>
        <taxon>Paenibacillaceae</taxon>
        <taxon>Paenibacillus</taxon>
    </lineage>
</organism>
<reference evidence="3 4" key="1">
    <citation type="submission" date="2016-02" db="EMBL/GenBank/DDBJ databases">
        <title>Paenibacillus sp. LPB0068, isolated from Crassostrea gigas.</title>
        <authorList>
            <person name="Shin S.-K."/>
            <person name="Yi H."/>
        </authorList>
    </citation>
    <scope>NUCLEOTIDE SEQUENCE [LARGE SCALE GENOMIC DNA]</scope>
    <source>
        <strain evidence="3 4">LPB0068</strain>
    </source>
</reference>
<evidence type="ECO:0000313" key="4">
    <source>
        <dbReference type="Proteomes" id="UP000077134"/>
    </source>
</evidence>
<keyword evidence="1" id="KW-1133">Transmembrane helix</keyword>
<feature type="transmembrane region" description="Helical" evidence="1">
    <location>
        <begin position="12"/>
        <end position="31"/>
    </location>
</feature>
<evidence type="ECO:0000313" key="3">
    <source>
        <dbReference type="EMBL" id="OAB77202.1"/>
    </source>
</evidence>
<dbReference type="Gene3D" id="3.40.50.1820">
    <property type="entry name" value="alpha/beta hydrolase"/>
    <property type="match status" value="1"/>
</dbReference>
<gene>
    <name evidence="3" type="ORF">PNBC_03990</name>
</gene>
<evidence type="ECO:0000259" key="2">
    <source>
        <dbReference type="Pfam" id="PF12695"/>
    </source>
</evidence>
<dbReference type="STRING" id="1763538.LPB68_20750"/>
<evidence type="ECO:0000256" key="1">
    <source>
        <dbReference type="SAM" id="Phobius"/>
    </source>
</evidence>
<dbReference type="Pfam" id="PF12695">
    <property type="entry name" value="Abhydrolase_5"/>
    <property type="match status" value="1"/>
</dbReference>
<name>A0A167G4D1_9BACL</name>
<dbReference type="SUPFAM" id="SSF53474">
    <property type="entry name" value="alpha/beta-Hydrolases"/>
    <property type="match status" value="1"/>
</dbReference>
<dbReference type="EMBL" id="LSFN01000005">
    <property type="protein sequence ID" value="OAB77202.1"/>
    <property type="molecule type" value="Genomic_DNA"/>
</dbReference>
<feature type="domain" description="Alpha/beta hydrolase fold-5" evidence="2">
    <location>
        <begin position="70"/>
        <end position="233"/>
    </location>
</feature>
<comment type="caution">
    <text evidence="3">The sequence shown here is derived from an EMBL/GenBank/DDBJ whole genome shotgun (WGS) entry which is preliminary data.</text>
</comment>
<proteinExistence type="predicted"/>
<keyword evidence="4" id="KW-1185">Reference proteome</keyword>
<protein>
    <submittedName>
        <fullName evidence="3">Alpha/beta hydrolase</fullName>
    </submittedName>
</protein>
<dbReference type="InterPro" id="IPR029058">
    <property type="entry name" value="AB_hydrolase_fold"/>
</dbReference>
<dbReference type="KEGG" id="pcx:LPB68_20750"/>
<accession>A0A167G4D1</accession>
<keyword evidence="1" id="KW-0812">Transmembrane</keyword>